<dbReference type="PIRSF" id="PIRSF006268">
    <property type="entry name" value="ApbE"/>
    <property type="match status" value="1"/>
</dbReference>
<dbReference type="Proteomes" id="UP000091926">
    <property type="component" value="Chromosome"/>
</dbReference>
<evidence type="ECO:0000256" key="6">
    <source>
        <dbReference type="ARBA" id="ARBA00022827"/>
    </source>
</evidence>
<evidence type="ECO:0000313" key="14">
    <source>
        <dbReference type="Proteomes" id="UP000091926"/>
    </source>
</evidence>
<evidence type="ECO:0000256" key="4">
    <source>
        <dbReference type="ARBA" id="ARBA00022679"/>
    </source>
</evidence>
<dbReference type="STRING" id="463014.BAU07_08995"/>
<comment type="cofactor">
    <cofactor evidence="11">
        <name>Mg(2+)</name>
        <dbReference type="ChEBI" id="CHEBI:18420"/>
    </cofactor>
    <cofactor evidence="11">
        <name>Mn(2+)</name>
        <dbReference type="ChEBI" id="CHEBI:29035"/>
    </cofactor>
    <text evidence="11">Magnesium. Can also use manganese.</text>
</comment>
<dbReference type="InterPro" id="IPR003374">
    <property type="entry name" value="ApbE-like_sf"/>
</dbReference>
<name>A0A193GLA9_9BORD</name>
<protein>
    <recommendedName>
        <fullName evidence="2 10">FAD:protein FMN transferase</fullName>
        <ecNumber evidence="1 10">2.7.1.180</ecNumber>
    </recommendedName>
    <alternativeName>
        <fullName evidence="8 10">Flavin transferase</fullName>
    </alternativeName>
</protein>
<dbReference type="EC" id="2.7.1.180" evidence="1 10"/>
<dbReference type="GO" id="GO:0016740">
    <property type="term" value="F:transferase activity"/>
    <property type="evidence" value="ECO:0007669"/>
    <property type="project" value="UniProtKB-UniRule"/>
</dbReference>
<dbReference type="SUPFAM" id="SSF143631">
    <property type="entry name" value="ApbE-like"/>
    <property type="match status" value="1"/>
</dbReference>
<comment type="catalytic activity">
    <reaction evidence="9 10">
        <text>L-threonyl-[protein] + FAD = FMN-L-threonyl-[protein] + AMP + H(+)</text>
        <dbReference type="Rhea" id="RHEA:36847"/>
        <dbReference type="Rhea" id="RHEA-COMP:11060"/>
        <dbReference type="Rhea" id="RHEA-COMP:11061"/>
        <dbReference type="ChEBI" id="CHEBI:15378"/>
        <dbReference type="ChEBI" id="CHEBI:30013"/>
        <dbReference type="ChEBI" id="CHEBI:57692"/>
        <dbReference type="ChEBI" id="CHEBI:74257"/>
        <dbReference type="ChEBI" id="CHEBI:456215"/>
        <dbReference type="EC" id="2.7.1.180"/>
    </reaction>
</comment>
<evidence type="ECO:0000256" key="12">
    <source>
        <dbReference type="SAM" id="MobiDB-lite"/>
    </source>
</evidence>
<keyword evidence="3 10" id="KW-0285">Flavoprotein</keyword>
<keyword evidence="7 10" id="KW-0460">Magnesium</keyword>
<evidence type="ECO:0000256" key="1">
    <source>
        <dbReference type="ARBA" id="ARBA00011955"/>
    </source>
</evidence>
<keyword evidence="4 10" id="KW-0808">Transferase</keyword>
<dbReference type="EMBL" id="CP016172">
    <property type="protein sequence ID" value="ANN80353.1"/>
    <property type="molecule type" value="Genomic_DNA"/>
</dbReference>
<keyword evidence="6 10" id="KW-0274">FAD</keyword>
<evidence type="ECO:0000313" key="13">
    <source>
        <dbReference type="EMBL" id="ANN80353.1"/>
    </source>
</evidence>
<reference evidence="13 14" key="1">
    <citation type="submission" date="2016-06" db="EMBL/GenBank/DDBJ databases">
        <title>Complete genome sequences of Bordetella bronchialis and Bordetella flabilis.</title>
        <authorList>
            <person name="LiPuma J.J."/>
            <person name="Spilker T."/>
        </authorList>
    </citation>
    <scope>NUCLEOTIDE SEQUENCE [LARGE SCALE GENOMIC DNA]</scope>
    <source>
        <strain evidence="13 14">AU10664</strain>
    </source>
</reference>
<evidence type="ECO:0000256" key="3">
    <source>
        <dbReference type="ARBA" id="ARBA00022630"/>
    </source>
</evidence>
<dbReference type="PANTHER" id="PTHR30040:SF2">
    <property type="entry name" value="FAD:PROTEIN FMN TRANSFERASE"/>
    <property type="match status" value="1"/>
</dbReference>
<dbReference type="KEGG" id="bfz:BAU07_08995"/>
<gene>
    <name evidence="13" type="ORF">BAU07_08995</name>
</gene>
<organism evidence="13 14">
    <name type="scientific">Bordetella flabilis</name>
    <dbReference type="NCBI Taxonomy" id="463014"/>
    <lineage>
        <taxon>Bacteria</taxon>
        <taxon>Pseudomonadati</taxon>
        <taxon>Pseudomonadota</taxon>
        <taxon>Betaproteobacteria</taxon>
        <taxon>Burkholderiales</taxon>
        <taxon>Alcaligenaceae</taxon>
        <taxon>Bordetella</taxon>
    </lineage>
</organism>
<feature type="binding site" evidence="11">
    <location>
        <position position="283"/>
    </location>
    <ligand>
        <name>Mg(2+)</name>
        <dbReference type="ChEBI" id="CHEBI:18420"/>
    </ligand>
</feature>
<dbReference type="Gene3D" id="3.10.520.10">
    <property type="entry name" value="ApbE-like domains"/>
    <property type="match status" value="1"/>
</dbReference>
<proteinExistence type="inferred from homology"/>
<accession>A0A193GLA9</accession>
<feature type="binding site" evidence="11">
    <location>
        <position position="287"/>
    </location>
    <ligand>
        <name>Mg(2+)</name>
        <dbReference type="ChEBI" id="CHEBI:18420"/>
    </ligand>
</feature>
<dbReference type="PANTHER" id="PTHR30040">
    <property type="entry name" value="THIAMINE BIOSYNTHESIS LIPOPROTEIN APBE"/>
    <property type="match status" value="1"/>
</dbReference>
<sequence length="349" mass="37210">MAVRAPTPAPARPAAPAGATMGTTWSARLLLPPGVTQHGARHAIQAALDDVVAQMSHWENDTDLSRFNRALQGWYRVPAAFFEVMRYALWLAEETQGAYDPAAGALAEAWGFGPRGAHQDTRQASRPPGARPPDPAWLGQWRSDAGWRALRLDESAQRIWQPGGVMLDLSSIAKGYGVDAAAKALDALGLRHYLVEVGGELRARGKRPDGQPWRVGIESPEDGRPALALSLGDAALATSGDYQRYFMHQGRRHAHTLDPRTGLAVDNGVASVSVLHGGCMQADALATALLVLGERNGMAWARARGIAAVFLLRGDGGLRVAPTPAFQACLAQPSGRRLAAAYKAACVRT</sequence>
<evidence type="ECO:0000256" key="7">
    <source>
        <dbReference type="ARBA" id="ARBA00022842"/>
    </source>
</evidence>
<evidence type="ECO:0000256" key="2">
    <source>
        <dbReference type="ARBA" id="ARBA00016337"/>
    </source>
</evidence>
<keyword evidence="14" id="KW-1185">Reference proteome</keyword>
<feature type="region of interest" description="Disordered" evidence="12">
    <location>
        <begin position="114"/>
        <end position="137"/>
    </location>
</feature>
<evidence type="ECO:0000256" key="11">
    <source>
        <dbReference type="PIRSR" id="PIRSR006268-2"/>
    </source>
</evidence>
<evidence type="ECO:0000256" key="8">
    <source>
        <dbReference type="ARBA" id="ARBA00031306"/>
    </source>
</evidence>
<dbReference type="RefSeq" id="WP_066665122.1">
    <property type="nucleotide sequence ID" value="NZ_CBCSCL010000050.1"/>
</dbReference>
<dbReference type="Pfam" id="PF02424">
    <property type="entry name" value="ApbE"/>
    <property type="match status" value="1"/>
</dbReference>
<dbReference type="InterPro" id="IPR024932">
    <property type="entry name" value="ApbE"/>
</dbReference>
<evidence type="ECO:0000256" key="10">
    <source>
        <dbReference type="PIRNR" id="PIRNR006268"/>
    </source>
</evidence>
<evidence type="ECO:0000256" key="5">
    <source>
        <dbReference type="ARBA" id="ARBA00022723"/>
    </source>
</evidence>
<comment type="similarity">
    <text evidence="10">Belongs to the ApbE family.</text>
</comment>
<dbReference type="AlphaFoldDB" id="A0A193GLA9"/>
<keyword evidence="5 10" id="KW-0479">Metal-binding</keyword>
<dbReference type="GO" id="GO:0046872">
    <property type="term" value="F:metal ion binding"/>
    <property type="evidence" value="ECO:0007669"/>
    <property type="project" value="UniProtKB-UniRule"/>
</dbReference>
<dbReference type="OrthoDB" id="9778595at2"/>
<feature type="binding site" evidence="11">
    <location>
        <position position="171"/>
    </location>
    <ligand>
        <name>Mg(2+)</name>
        <dbReference type="ChEBI" id="CHEBI:18420"/>
    </ligand>
</feature>
<evidence type="ECO:0000256" key="9">
    <source>
        <dbReference type="ARBA" id="ARBA00048540"/>
    </source>
</evidence>